<dbReference type="RefSeq" id="WP_096054698.1">
    <property type="nucleotide sequence ID" value="NZ_CP023344.1"/>
</dbReference>
<keyword evidence="1" id="KW-0732">Signal</keyword>
<dbReference type="Proteomes" id="UP000217265">
    <property type="component" value="Chromosome"/>
</dbReference>
<accession>A0A290QA02</accession>
<name>A0A290QA02_9BACT</name>
<evidence type="ECO:0000313" key="2">
    <source>
        <dbReference type="EMBL" id="ATC63066.1"/>
    </source>
</evidence>
<evidence type="ECO:0000256" key="1">
    <source>
        <dbReference type="SAM" id="SignalP"/>
    </source>
</evidence>
<dbReference type="OrthoDB" id="194610at2"/>
<reference evidence="2 3" key="1">
    <citation type="submission" date="2017-09" db="EMBL/GenBank/DDBJ databases">
        <title>Complete genome sequence of Verrucomicrobial strain HZ-65, isolated from freshwater.</title>
        <authorList>
            <person name="Choi A."/>
        </authorList>
    </citation>
    <scope>NUCLEOTIDE SEQUENCE [LARGE SCALE GENOMIC DNA]</scope>
    <source>
        <strain evidence="2 3">HZ-65</strain>
    </source>
</reference>
<feature type="signal peptide" evidence="1">
    <location>
        <begin position="1"/>
        <end position="26"/>
    </location>
</feature>
<proteinExistence type="predicted"/>
<organism evidence="2 3">
    <name type="scientific">Nibricoccus aquaticus</name>
    <dbReference type="NCBI Taxonomy" id="2576891"/>
    <lineage>
        <taxon>Bacteria</taxon>
        <taxon>Pseudomonadati</taxon>
        <taxon>Verrucomicrobiota</taxon>
        <taxon>Opitutia</taxon>
        <taxon>Opitutales</taxon>
        <taxon>Opitutaceae</taxon>
        <taxon>Nibricoccus</taxon>
    </lineage>
</organism>
<gene>
    <name evidence="2" type="ORF">CMV30_03325</name>
</gene>
<evidence type="ECO:0000313" key="3">
    <source>
        <dbReference type="Proteomes" id="UP000217265"/>
    </source>
</evidence>
<feature type="chain" id="PRO_5011996121" description="DUF5666 domain-containing protein" evidence="1">
    <location>
        <begin position="27"/>
        <end position="152"/>
    </location>
</feature>
<dbReference type="AlphaFoldDB" id="A0A290QA02"/>
<protein>
    <recommendedName>
        <fullName evidence="4">DUF5666 domain-containing protein</fullName>
    </recommendedName>
</protein>
<keyword evidence="3" id="KW-1185">Reference proteome</keyword>
<dbReference type="EMBL" id="CP023344">
    <property type="protein sequence ID" value="ATC63066.1"/>
    <property type="molecule type" value="Genomic_DNA"/>
</dbReference>
<dbReference type="KEGG" id="vbh:CMV30_03325"/>
<sequence length="152" mass="16876">MRFRAPLSLRSLSLLALALCSGLLPAAPHDQVVIPPAKTSIYIGNVTLTPGILKRENATYTTSYHAKVFPYFFYNEEGQLSIDFSDEQLAQLQRGERVPFTGTAKNKDGEDRRIEGHVTASAPGATEGTIKVRIFVTKKIELIFNSTYQFKP</sequence>
<evidence type="ECO:0008006" key="4">
    <source>
        <dbReference type="Google" id="ProtNLM"/>
    </source>
</evidence>